<evidence type="ECO:0000313" key="1">
    <source>
        <dbReference type="EMBL" id="KZR98164.1"/>
    </source>
</evidence>
<accession>A0A162D3F2</accession>
<reference evidence="1 2" key="1">
    <citation type="submission" date="2016-03" db="EMBL/GenBank/DDBJ databases">
        <title>EvidentialGene: Evidence-directed Construction of Genes on Genomes.</title>
        <authorList>
            <person name="Gilbert D.G."/>
            <person name="Choi J.-H."/>
            <person name="Mockaitis K."/>
            <person name="Colbourne J."/>
            <person name="Pfrender M."/>
        </authorList>
    </citation>
    <scope>NUCLEOTIDE SEQUENCE [LARGE SCALE GENOMIC DNA]</scope>
    <source>
        <strain evidence="1 2">Xinb3</strain>
        <tissue evidence="1">Complete organism</tissue>
    </source>
</reference>
<comment type="caution">
    <text evidence="1">The sequence shown here is derived from an EMBL/GenBank/DDBJ whole genome shotgun (WGS) entry which is preliminary data.</text>
</comment>
<evidence type="ECO:0000313" key="2">
    <source>
        <dbReference type="Proteomes" id="UP000076858"/>
    </source>
</evidence>
<dbReference type="AlphaFoldDB" id="A0A162D3F2"/>
<gene>
    <name evidence="1" type="ORF">APZ42_006545</name>
</gene>
<feature type="non-terminal residue" evidence="1">
    <location>
        <position position="73"/>
    </location>
</feature>
<keyword evidence="2" id="KW-1185">Reference proteome</keyword>
<dbReference type="EMBL" id="LRGB01018173">
    <property type="protein sequence ID" value="KZR98164.1"/>
    <property type="molecule type" value="Genomic_DNA"/>
</dbReference>
<name>A0A162D3F2_9CRUS</name>
<sequence length="73" mass="8175">MQSRVSSSHSITDIIIGCIENESLADKCKLPTNRSVMARYLHMRTENALKPNNDLISLLFGEMEIVWAKSGIP</sequence>
<dbReference type="Proteomes" id="UP000076858">
    <property type="component" value="Unassembled WGS sequence"/>
</dbReference>
<organism evidence="1 2">
    <name type="scientific">Daphnia magna</name>
    <dbReference type="NCBI Taxonomy" id="35525"/>
    <lineage>
        <taxon>Eukaryota</taxon>
        <taxon>Metazoa</taxon>
        <taxon>Ecdysozoa</taxon>
        <taxon>Arthropoda</taxon>
        <taxon>Crustacea</taxon>
        <taxon>Branchiopoda</taxon>
        <taxon>Diplostraca</taxon>
        <taxon>Cladocera</taxon>
        <taxon>Anomopoda</taxon>
        <taxon>Daphniidae</taxon>
        <taxon>Daphnia</taxon>
    </lineage>
</organism>
<proteinExistence type="predicted"/>
<protein>
    <submittedName>
        <fullName evidence="1">Uncharacterized protein</fullName>
    </submittedName>
</protein>